<sequence length="80" mass="8713">MTPEGAVKEGVKKLLKSRGIWYYLPVSNGMGQHGIPDFICCVPPIGKFLAIETKAPGRINTVTPLQERAIGNIRSAHGWP</sequence>
<dbReference type="Proteomes" id="UP000886602">
    <property type="component" value="Unassembled WGS sequence"/>
</dbReference>
<evidence type="ECO:0000313" key="1">
    <source>
        <dbReference type="EMBL" id="MBK7424803.1"/>
    </source>
</evidence>
<dbReference type="EMBL" id="JADJNC010000051">
    <property type="protein sequence ID" value="MBK7424803.1"/>
    <property type="molecule type" value="Genomic_DNA"/>
</dbReference>
<accession>A0A9D7IA40</accession>
<evidence type="ECO:0000313" key="2">
    <source>
        <dbReference type="Proteomes" id="UP000886602"/>
    </source>
</evidence>
<dbReference type="InterPro" id="IPR011856">
    <property type="entry name" value="tRNA_endonuc-like_dom_sf"/>
</dbReference>
<dbReference type="GO" id="GO:0003676">
    <property type="term" value="F:nucleic acid binding"/>
    <property type="evidence" value="ECO:0007669"/>
    <property type="project" value="InterPro"/>
</dbReference>
<gene>
    <name evidence="1" type="ORF">IPJ48_17920</name>
</gene>
<protein>
    <submittedName>
        <fullName evidence="1">VRR-NUC domain-containing protein</fullName>
    </submittedName>
</protein>
<dbReference type="Gene3D" id="3.40.1350.10">
    <property type="match status" value="1"/>
</dbReference>
<dbReference type="AlphaFoldDB" id="A0A9D7IA40"/>
<proteinExistence type="predicted"/>
<organism evidence="1 2">
    <name type="scientific">Candidatus Propionivibrio dominans</name>
    <dbReference type="NCBI Taxonomy" id="2954373"/>
    <lineage>
        <taxon>Bacteria</taxon>
        <taxon>Pseudomonadati</taxon>
        <taxon>Pseudomonadota</taxon>
        <taxon>Betaproteobacteria</taxon>
        <taxon>Rhodocyclales</taxon>
        <taxon>Rhodocyclaceae</taxon>
        <taxon>Propionivibrio</taxon>
    </lineage>
</organism>
<name>A0A9D7IA40_9RHOO</name>
<comment type="caution">
    <text evidence="1">The sequence shown here is derived from an EMBL/GenBank/DDBJ whole genome shotgun (WGS) entry which is preliminary data.</text>
</comment>
<reference evidence="1" key="1">
    <citation type="submission" date="2020-10" db="EMBL/GenBank/DDBJ databases">
        <title>Connecting structure to function with the recovery of over 1000 high-quality activated sludge metagenome-assembled genomes encoding full-length rRNA genes using long-read sequencing.</title>
        <authorList>
            <person name="Singleton C.M."/>
            <person name="Petriglieri F."/>
            <person name="Kristensen J.M."/>
            <person name="Kirkegaard R.H."/>
            <person name="Michaelsen T.Y."/>
            <person name="Andersen M.H."/>
            <person name="Karst S.M."/>
            <person name="Dueholm M.S."/>
            <person name="Nielsen P.H."/>
            <person name="Albertsen M."/>
        </authorList>
    </citation>
    <scope>NUCLEOTIDE SEQUENCE</scope>
    <source>
        <strain evidence="1">EsbW_18-Q3-R4-48_MAXAC.044</strain>
    </source>
</reference>